<dbReference type="EMBL" id="BTRK01000006">
    <property type="protein sequence ID" value="GMR58015.1"/>
    <property type="molecule type" value="Genomic_DNA"/>
</dbReference>
<proteinExistence type="predicted"/>
<dbReference type="Proteomes" id="UP001328107">
    <property type="component" value="Unassembled WGS sequence"/>
</dbReference>
<evidence type="ECO:0000313" key="2">
    <source>
        <dbReference type="Proteomes" id="UP001328107"/>
    </source>
</evidence>
<protein>
    <recommendedName>
        <fullName evidence="3">EF-hand domain-containing protein</fullName>
    </recommendedName>
</protein>
<name>A0AAN5D9D0_9BILA</name>
<organism evidence="1 2">
    <name type="scientific">Pristionchus mayeri</name>
    <dbReference type="NCBI Taxonomy" id="1317129"/>
    <lineage>
        <taxon>Eukaryota</taxon>
        <taxon>Metazoa</taxon>
        <taxon>Ecdysozoa</taxon>
        <taxon>Nematoda</taxon>
        <taxon>Chromadorea</taxon>
        <taxon>Rhabditida</taxon>
        <taxon>Rhabditina</taxon>
        <taxon>Diplogasteromorpha</taxon>
        <taxon>Diplogasteroidea</taxon>
        <taxon>Neodiplogasteridae</taxon>
        <taxon>Pristionchus</taxon>
    </lineage>
</organism>
<accession>A0AAN5D9D0</accession>
<dbReference type="AlphaFoldDB" id="A0AAN5D9D0"/>
<evidence type="ECO:0000313" key="1">
    <source>
        <dbReference type="EMBL" id="GMR58015.1"/>
    </source>
</evidence>
<feature type="non-terminal residue" evidence="1">
    <location>
        <position position="170"/>
    </location>
</feature>
<gene>
    <name evidence="1" type="ORF">PMAYCL1PPCAC_28210</name>
</gene>
<evidence type="ECO:0008006" key="3">
    <source>
        <dbReference type="Google" id="ProtNLM"/>
    </source>
</evidence>
<sequence length="170" mass="18952">NNLEHDSNDLALLALRLVLGHCLLGVLDSWFHRAVGGDQLVVLRRARKTSHHERRDLIGSDREIDGCHTVQRVVRALDLDGDGRVHRVDQHEVLSAALLQELSFLRIDAKLLVFFLDLVSFYVGHLHGDDALLLHAFLFAPGTTLVVGRVDLGHFALFVVDLAHLALLIL</sequence>
<keyword evidence="2" id="KW-1185">Reference proteome</keyword>
<comment type="caution">
    <text evidence="1">The sequence shown here is derived from an EMBL/GenBank/DDBJ whole genome shotgun (WGS) entry which is preliminary data.</text>
</comment>
<feature type="non-terminal residue" evidence="1">
    <location>
        <position position="1"/>
    </location>
</feature>
<reference evidence="2" key="1">
    <citation type="submission" date="2022-10" db="EMBL/GenBank/DDBJ databases">
        <title>Genome assembly of Pristionchus species.</title>
        <authorList>
            <person name="Yoshida K."/>
            <person name="Sommer R.J."/>
        </authorList>
    </citation>
    <scope>NUCLEOTIDE SEQUENCE [LARGE SCALE GENOMIC DNA]</scope>
    <source>
        <strain evidence="2">RS5460</strain>
    </source>
</reference>